<dbReference type="AlphaFoldDB" id="A0A2I1N961"/>
<evidence type="ECO:0000256" key="1">
    <source>
        <dbReference type="ARBA" id="ARBA00038494"/>
    </source>
</evidence>
<dbReference type="SUPFAM" id="SSF53448">
    <property type="entry name" value="Nucleotide-diphospho-sugar transferases"/>
    <property type="match status" value="1"/>
</dbReference>
<comment type="caution">
    <text evidence="3">The sequence shown here is derived from an EMBL/GenBank/DDBJ whole genome shotgun (WGS) entry which is preliminary data.</text>
</comment>
<evidence type="ECO:0000313" key="3">
    <source>
        <dbReference type="EMBL" id="PKZ28916.1"/>
    </source>
</evidence>
<dbReference type="Proteomes" id="UP000234639">
    <property type="component" value="Unassembled WGS sequence"/>
</dbReference>
<dbReference type="InterPro" id="IPR029044">
    <property type="entry name" value="Nucleotide-diphossugar_trans"/>
</dbReference>
<dbReference type="PANTHER" id="PTHR43630">
    <property type="entry name" value="POLY-BETA-1,6-N-ACETYL-D-GLUCOSAMINE SYNTHASE"/>
    <property type="match status" value="1"/>
</dbReference>
<feature type="domain" description="Glycosyltransferase 2-like" evidence="2">
    <location>
        <begin position="5"/>
        <end position="105"/>
    </location>
</feature>
<dbReference type="Gene3D" id="3.90.550.10">
    <property type="entry name" value="Spore Coat Polysaccharide Biosynthesis Protein SpsA, Chain A"/>
    <property type="match status" value="1"/>
</dbReference>
<keyword evidence="3" id="KW-0808">Transferase</keyword>
<protein>
    <submittedName>
        <fullName evidence="3">Glycosyl transferase</fullName>
    </submittedName>
</protein>
<dbReference type="Pfam" id="PF00535">
    <property type="entry name" value="Glycos_transf_2"/>
    <property type="match status" value="1"/>
</dbReference>
<gene>
    <name evidence="3" type="ORF">CYJ41_07180</name>
</gene>
<name>A0A2I1N961_9BACT</name>
<comment type="similarity">
    <text evidence="1">Belongs to the glycosyltransferase 2 family. WaaE/KdtX subfamily.</text>
</comment>
<accession>A0A2I1N961</accession>
<dbReference type="EMBL" id="PKHU01000006">
    <property type="protein sequence ID" value="PKZ28916.1"/>
    <property type="molecule type" value="Genomic_DNA"/>
</dbReference>
<evidence type="ECO:0000313" key="4">
    <source>
        <dbReference type="Proteomes" id="UP000234639"/>
    </source>
</evidence>
<dbReference type="InterPro" id="IPR001173">
    <property type="entry name" value="Glyco_trans_2-like"/>
</dbReference>
<proteinExistence type="inferred from homology"/>
<dbReference type="RefSeq" id="WP_101637606.1">
    <property type="nucleotide sequence ID" value="NZ_PKHU01000006.1"/>
</dbReference>
<evidence type="ECO:0000259" key="2">
    <source>
        <dbReference type="Pfam" id="PF00535"/>
    </source>
</evidence>
<dbReference type="GO" id="GO:0016740">
    <property type="term" value="F:transferase activity"/>
    <property type="evidence" value="ECO:0007669"/>
    <property type="project" value="UniProtKB-KW"/>
</dbReference>
<sequence length="235" mass="27941">MNKLSIVILTFNSEKYLKEVLESSKFADEVLVIDSGSSDKTKEICQNYNVKFIYQKWLGFGKQKKFGVNSAKNEWIFVLDSDEVITKELENEIKQTLEKAKFMAYKVSRLNFFFGKAIKKMGLYPDYSIRLFNKKFANFNEKEVHESVEFKDKNSKFGKLKNHFKHYAYENIEEFIFKQNKYSTLGAKKNYLKAFVNPKWTFFKLFILKGGFLEGYKGYIISKLYSQYTFWKYVK</sequence>
<organism evidence="3 4">
    <name type="scientific">Campylobacter ureolyticus</name>
    <dbReference type="NCBI Taxonomy" id="827"/>
    <lineage>
        <taxon>Bacteria</taxon>
        <taxon>Pseudomonadati</taxon>
        <taxon>Campylobacterota</taxon>
        <taxon>Epsilonproteobacteria</taxon>
        <taxon>Campylobacterales</taxon>
        <taxon>Campylobacteraceae</taxon>
        <taxon>Campylobacter</taxon>
    </lineage>
</organism>
<reference evidence="3 4" key="1">
    <citation type="submission" date="2017-12" db="EMBL/GenBank/DDBJ databases">
        <title>Phylogenetic diversity of female urinary microbiome.</title>
        <authorList>
            <person name="Thomas-White K."/>
            <person name="Wolfe A.J."/>
        </authorList>
    </citation>
    <scope>NUCLEOTIDE SEQUENCE [LARGE SCALE GENOMIC DNA]</scope>
    <source>
        <strain evidence="3 4">UMB0112</strain>
    </source>
</reference>
<dbReference type="CDD" id="cd02511">
    <property type="entry name" value="Beta4Glucosyltransferase"/>
    <property type="match status" value="1"/>
</dbReference>
<dbReference type="PANTHER" id="PTHR43630:SF2">
    <property type="entry name" value="GLYCOSYLTRANSFERASE"/>
    <property type="match status" value="1"/>
</dbReference>